<keyword evidence="2" id="KW-1185">Reference proteome</keyword>
<name>A0A2I7RWP9_9CAUD</name>
<evidence type="ECO:0000313" key="1">
    <source>
        <dbReference type="EMBL" id="AUR97991.1"/>
    </source>
</evidence>
<evidence type="ECO:0000313" key="2">
    <source>
        <dbReference type="Proteomes" id="UP000272163"/>
    </source>
</evidence>
<dbReference type="Proteomes" id="UP000272163">
    <property type="component" value="Segment"/>
</dbReference>
<accession>A0A2I7RWP9</accession>
<proteinExistence type="predicted"/>
<dbReference type="EMBL" id="MG592610">
    <property type="protein sequence ID" value="AUR97991.1"/>
    <property type="molecule type" value="Genomic_DNA"/>
</dbReference>
<protein>
    <submittedName>
        <fullName evidence="1">Uncharacterized protein</fullName>
    </submittedName>
</protein>
<organism evidence="1 2">
    <name type="scientific">Vibrio phage 1.245.O._10N.261.54.C7</name>
    <dbReference type="NCBI Taxonomy" id="1881236"/>
    <lineage>
        <taxon>Viruses</taxon>
        <taxon>Duplodnaviria</taxon>
        <taxon>Heunggongvirae</taxon>
        <taxon>Uroviricota</taxon>
        <taxon>Caudoviricetes</taxon>
        <taxon>Schitoviridae</taxon>
        <taxon>Pariacacavirus</taxon>
        <taxon>Pariacacavirus 1245O</taxon>
    </lineage>
</organism>
<reference evidence="1 2" key="1">
    <citation type="submission" date="2017-11" db="EMBL/GenBank/DDBJ databases">
        <title>A major lineage of nontailed dsDNA viruses as unrecognized killers of marine bacteria.</title>
        <authorList>
            <person name="Kauffman K.M."/>
            <person name="Hussain F.A."/>
            <person name="Yang J."/>
            <person name="Arevalo P."/>
            <person name="Brown J.M."/>
            <person name="Chang W.K."/>
            <person name="VanInsberghe D."/>
            <person name="Elsherbini J."/>
            <person name="Cutler M.B."/>
            <person name="Kelly L."/>
            <person name="Polz M.F."/>
        </authorList>
    </citation>
    <scope>NUCLEOTIDE SEQUENCE [LARGE SCALE GENOMIC DNA]</scope>
</reference>
<sequence>MTDKKDIVIPEFCKDSPLYALYLLLEAMPPEDDDHEDLRMHRLYTIIDNALTLQVKPEEILEQMGGDNILTGLAETSLGQIPIKVIE</sequence>
<gene>
    <name evidence="1" type="ORF">NVP1245O_78</name>
</gene>